<dbReference type="Gene3D" id="3.30.200.20">
    <property type="entry name" value="Phosphorylase Kinase, domain 1"/>
    <property type="match status" value="1"/>
</dbReference>
<proteinExistence type="inferred from homology"/>
<organism evidence="3 4">
    <name type="scientific">Phakopsora pachyrhizi</name>
    <name type="common">Asian soybean rust disease fungus</name>
    <dbReference type="NCBI Taxonomy" id="170000"/>
    <lineage>
        <taxon>Eukaryota</taxon>
        <taxon>Fungi</taxon>
        <taxon>Dikarya</taxon>
        <taxon>Basidiomycota</taxon>
        <taxon>Pucciniomycotina</taxon>
        <taxon>Pucciniomycetes</taxon>
        <taxon>Pucciniales</taxon>
        <taxon>Phakopsoraceae</taxon>
        <taxon>Phakopsora</taxon>
    </lineage>
</organism>
<dbReference type="SUPFAM" id="SSF56112">
    <property type="entry name" value="Protein kinase-like (PK-like)"/>
    <property type="match status" value="1"/>
</dbReference>
<sequence length="683" mass="77743">MTAEVEVEVIDQNNNWFSTRDSSSNTFSTQQQHDIPTSASSALATAERVGIENDDDEGATDPEEEELDLKEYSDKPVHADGVPRCDVKLLARQYRNQEFIDCVFEMLKNQLGLVGWSNLPDSFRDLVSIHKVGGSLTNAVFFVSCPINCPLNQQRSMTGEKNNHYPSKKTQTVLLRIYGPSSGSLISRKHELNLLHTLSTRYGIGPLLLGTFHNGRVEQYLRSRPLTKEEVREPWISCLIARKMRRLHSVDLSSVTFADDEPSGSPNDHHQTQIRGKNGFIRNEATQKIMGSTRASLNTVQSWSSSYSSDSDLLISDQSRALPGSLRSSQMIVSSPASMTCCEIPRMTQHTSCLSNPIRAKSLSRSSRTGAWQNVNRWQQEATKVLAEVTKLSEHINFKMTEDSSADLIKDFRSLPPLFPLSSAKSLVMHFRRLDVPRLILEMKAYKNWVHNYEKLNGKSPRVFSHNDTQCGNLLLLQGDEELISEKQDDQIAVIDFEYASPNPRGFDIANHFHEWCADYHHPTLSYSLTSHGPYPNLIERQKFYRSYLNLESFTTEDFSTDELMNLSKTNGASLNLDHKPLSVTSSLRLNGSKRDEILKTVERLEEEVNVWSPASHAMWALWGIVQARDDLKPMIERWTSTDCKDGEENVKTEEVEFDYLSYSFERVELFRQQIYELGVQIR</sequence>
<dbReference type="GO" id="GO:0004305">
    <property type="term" value="F:ethanolamine kinase activity"/>
    <property type="evidence" value="ECO:0007669"/>
    <property type="project" value="TreeGrafter"/>
</dbReference>
<dbReference type="PANTHER" id="PTHR22603">
    <property type="entry name" value="CHOLINE/ETHANOALAMINE KINASE"/>
    <property type="match status" value="1"/>
</dbReference>
<protein>
    <submittedName>
        <fullName evidence="3">Kinase-like domain-containing protein</fullName>
    </submittedName>
</protein>
<dbReference type="CDD" id="cd05157">
    <property type="entry name" value="ETNK_euk"/>
    <property type="match status" value="1"/>
</dbReference>
<dbReference type="EMBL" id="CALTRL010005998">
    <property type="protein sequence ID" value="CAH7688626.1"/>
    <property type="molecule type" value="Genomic_DNA"/>
</dbReference>
<keyword evidence="3" id="KW-0808">Transferase</keyword>
<dbReference type="PANTHER" id="PTHR22603:SF93">
    <property type="entry name" value="RE24176P"/>
    <property type="match status" value="1"/>
</dbReference>
<name>A0AAV0BPR3_PHAPC</name>
<evidence type="ECO:0000313" key="4">
    <source>
        <dbReference type="Proteomes" id="UP001153365"/>
    </source>
</evidence>
<dbReference type="Gene3D" id="3.90.1200.10">
    <property type="match status" value="1"/>
</dbReference>
<evidence type="ECO:0000313" key="3">
    <source>
        <dbReference type="EMBL" id="CAH7688626.1"/>
    </source>
</evidence>
<feature type="compositionally biased region" description="Acidic residues" evidence="2">
    <location>
        <begin position="52"/>
        <end position="68"/>
    </location>
</feature>
<dbReference type="GO" id="GO:0004103">
    <property type="term" value="F:choline kinase activity"/>
    <property type="evidence" value="ECO:0007669"/>
    <property type="project" value="TreeGrafter"/>
</dbReference>
<dbReference type="GO" id="GO:0006646">
    <property type="term" value="P:phosphatidylethanolamine biosynthetic process"/>
    <property type="evidence" value="ECO:0007669"/>
    <property type="project" value="TreeGrafter"/>
</dbReference>
<comment type="similarity">
    <text evidence="1">Belongs to the choline/ethanolamine kinase family.</text>
</comment>
<reference evidence="3" key="1">
    <citation type="submission" date="2022-06" db="EMBL/GenBank/DDBJ databases">
        <authorList>
            <consortium name="SYNGENTA / RWTH Aachen University"/>
        </authorList>
    </citation>
    <scope>NUCLEOTIDE SEQUENCE</scope>
</reference>
<evidence type="ECO:0000256" key="2">
    <source>
        <dbReference type="SAM" id="MobiDB-lite"/>
    </source>
</evidence>
<dbReference type="AlphaFoldDB" id="A0AAV0BPR3"/>
<comment type="caution">
    <text evidence="3">The sequence shown here is derived from an EMBL/GenBank/DDBJ whole genome shotgun (WGS) entry which is preliminary data.</text>
</comment>
<dbReference type="Pfam" id="PF01633">
    <property type="entry name" value="Choline_kinase"/>
    <property type="match status" value="1"/>
</dbReference>
<feature type="compositionally biased region" description="Polar residues" evidence="2">
    <location>
        <begin position="16"/>
        <end position="43"/>
    </location>
</feature>
<accession>A0AAV0BPR3</accession>
<keyword evidence="3" id="KW-0418">Kinase</keyword>
<keyword evidence="4" id="KW-1185">Reference proteome</keyword>
<dbReference type="InterPro" id="IPR011009">
    <property type="entry name" value="Kinase-like_dom_sf"/>
</dbReference>
<feature type="region of interest" description="Disordered" evidence="2">
    <location>
        <begin position="16"/>
        <end position="72"/>
    </location>
</feature>
<dbReference type="Proteomes" id="UP001153365">
    <property type="component" value="Unassembled WGS sequence"/>
</dbReference>
<gene>
    <name evidence="3" type="ORF">PPACK8108_LOCUS23607</name>
</gene>
<evidence type="ECO:0000256" key="1">
    <source>
        <dbReference type="ARBA" id="ARBA00038211"/>
    </source>
</evidence>
<dbReference type="GO" id="GO:0005737">
    <property type="term" value="C:cytoplasm"/>
    <property type="evidence" value="ECO:0007669"/>
    <property type="project" value="TreeGrafter"/>
</dbReference>